<proteinExistence type="predicted"/>
<name>A0ABW1LD00_9BACL</name>
<gene>
    <name evidence="1" type="ORF">ACFPYN_15905</name>
</gene>
<dbReference type="RefSeq" id="WP_377735522.1">
    <property type="nucleotide sequence ID" value="NZ_JBHSRI010000025.1"/>
</dbReference>
<sequence>MSQQVFIGKYGENDLKESTAGLGFGMLGENLFFPFNINRIIKSNKNK</sequence>
<comment type="caution">
    <text evidence="1">The sequence shown here is derived from an EMBL/GenBank/DDBJ whole genome shotgun (WGS) entry which is preliminary data.</text>
</comment>
<evidence type="ECO:0000313" key="2">
    <source>
        <dbReference type="Proteomes" id="UP001596170"/>
    </source>
</evidence>
<accession>A0ABW1LD00</accession>
<protein>
    <submittedName>
        <fullName evidence="1">Uncharacterized protein</fullName>
    </submittedName>
</protein>
<evidence type="ECO:0000313" key="1">
    <source>
        <dbReference type="EMBL" id="MFC6040912.1"/>
    </source>
</evidence>
<keyword evidence="2" id="KW-1185">Reference proteome</keyword>
<dbReference type="EMBL" id="JBHSRI010000025">
    <property type="protein sequence ID" value="MFC6040912.1"/>
    <property type="molecule type" value="Genomic_DNA"/>
</dbReference>
<dbReference type="Proteomes" id="UP001596170">
    <property type="component" value="Unassembled WGS sequence"/>
</dbReference>
<reference evidence="2" key="1">
    <citation type="journal article" date="2019" name="Int. J. Syst. Evol. Microbiol.">
        <title>The Global Catalogue of Microorganisms (GCM) 10K type strain sequencing project: providing services to taxonomists for standard genome sequencing and annotation.</title>
        <authorList>
            <consortium name="The Broad Institute Genomics Platform"/>
            <consortium name="The Broad Institute Genome Sequencing Center for Infectious Disease"/>
            <person name="Wu L."/>
            <person name="Ma J."/>
        </authorList>
    </citation>
    <scope>NUCLEOTIDE SEQUENCE [LARGE SCALE GENOMIC DNA]</scope>
    <source>
        <strain evidence="2">CCUG 54527</strain>
    </source>
</reference>
<organism evidence="1 2">
    <name type="scientific">Paenisporosarcina macmurdoensis</name>
    <dbReference type="NCBI Taxonomy" id="212659"/>
    <lineage>
        <taxon>Bacteria</taxon>
        <taxon>Bacillati</taxon>
        <taxon>Bacillota</taxon>
        <taxon>Bacilli</taxon>
        <taxon>Bacillales</taxon>
        <taxon>Caryophanaceae</taxon>
        <taxon>Paenisporosarcina</taxon>
    </lineage>
</organism>